<evidence type="ECO:0008006" key="4">
    <source>
        <dbReference type="Google" id="ProtNLM"/>
    </source>
</evidence>
<comment type="caution">
    <text evidence="2">The sequence shown here is derived from an EMBL/GenBank/DDBJ whole genome shotgun (WGS) entry which is preliminary data.</text>
</comment>
<sequence length="932" mass="93077">MAAAQTARQTRPLDTAGSSRAELPLDSPYFAGRRVELAQLLDEVGRPALGSLAGAGPDGADGVVPSPSVPSSPPPPLPSLPLPYSRVLVVAGRPGSGRTALAVRFARTVAEDYPDGCFFVRMSDPEGDPVPAGDAARLLLGALGEPRGGLSPDAGAGRSAGVAGDAAAGGGDGSGGAVGDAATGGAGDGASGSVGGAADVADCAALREVLAQRQVLLVLDDVQQAEQVRALLPRGPGCLVVAVTAGPLTGLADARPCVIGGLDVAAATSLLVGLAGDTRIVCDPVAARFLVEALACHPMALSLAGGWLRSRPMASVSDVLRMLAAPAATVPTPVVPAAAVPASAAPVSAAPGSASPASAATAPTSPASAATVPGSRPPTAPPGSPGSPPVSAAPGEVPSAASALSRSARSAPSTGSTASAPSTRSSASAQASPSATPAQPASPPSPQAPPPEAPAPAPQAPASRAGSRGVEFLPGPQLLPAPPKGGGGAGSETPPRPRVELAKRPGAAEPGVEPLRRAFELVHGGLPAPAARLLRLLTLAPDGVTDPRTASALLGCPVDAATVHLVTLAEQQLLLPAPGADPHRYRLPGCLRPALRTLLAADRASETELALARLLERLNRLLTACCRLLAPDAGPASGPGPAPEPLPGPLRFSGAAEAWGWLDSELTVLRAAVRTAQADGALDGLAMRLATSLVRALPLWAGAPEPVAAELYALHSTVLQLAERGGLARRQAAALVNLGDLHAAAGQHVRALERYRAALGPARSADDQTAVGRILEAAAGAYRAAGDPVRAGDWYGRALALRRARGEQADELRLLGRLAATHTAQGKLPDALREYRAAAALHRKLGDEAAAVGATLGAARVQELSGSAEQALRTRREALEAARRIADPATARRLQAQVLLRTAEALERAGDAGGARVQREQAAALGDVSGMS</sequence>
<keyword evidence="3" id="KW-1185">Reference proteome</keyword>
<accession>A0ABV6W3V9</accession>
<dbReference type="InterPro" id="IPR011990">
    <property type="entry name" value="TPR-like_helical_dom_sf"/>
</dbReference>
<dbReference type="PANTHER" id="PTHR47691:SF3">
    <property type="entry name" value="HTH-TYPE TRANSCRIPTIONAL REGULATOR RV0890C-RELATED"/>
    <property type="match status" value="1"/>
</dbReference>
<feature type="region of interest" description="Disordered" evidence="1">
    <location>
        <begin position="150"/>
        <end position="173"/>
    </location>
</feature>
<feature type="region of interest" description="Disordered" evidence="1">
    <location>
        <begin position="48"/>
        <end position="76"/>
    </location>
</feature>
<organism evidence="2 3">
    <name type="scientific">Streptacidiphilus cavernicola</name>
    <dbReference type="NCBI Taxonomy" id="3342716"/>
    <lineage>
        <taxon>Bacteria</taxon>
        <taxon>Bacillati</taxon>
        <taxon>Actinomycetota</taxon>
        <taxon>Actinomycetes</taxon>
        <taxon>Kitasatosporales</taxon>
        <taxon>Streptomycetaceae</taxon>
        <taxon>Streptacidiphilus</taxon>
    </lineage>
</organism>
<feature type="region of interest" description="Disordered" evidence="1">
    <location>
        <begin position="346"/>
        <end position="509"/>
    </location>
</feature>
<dbReference type="PANTHER" id="PTHR47691">
    <property type="entry name" value="REGULATOR-RELATED"/>
    <property type="match status" value="1"/>
</dbReference>
<feature type="compositionally biased region" description="Pro residues" evidence="1">
    <location>
        <begin position="440"/>
        <end position="459"/>
    </location>
</feature>
<dbReference type="SUPFAM" id="SSF48452">
    <property type="entry name" value="TPR-like"/>
    <property type="match status" value="1"/>
</dbReference>
<feature type="compositionally biased region" description="Pro residues" evidence="1">
    <location>
        <begin position="67"/>
        <end position="76"/>
    </location>
</feature>
<protein>
    <recommendedName>
        <fullName evidence="4">AAA+ ATPase domain-containing protein</fullName>
    </recommendedName>
</protein>
<dbReference type="SUPFAM" id="SSF52540">
    <property type="entry name" value="P-loop containing nucleoside triphosphate hydrolases"/>
    <property type="match status" value="1"/>
</dbReference>
<reference evidence="2 3" key="1">
    <citation type="submission" date="2024-09" db="EMBL/GenBank/DDBJ databases">
        <authorList>
            <person name="Lee S.D."/>
        </authorList>
    </citation>
    <scope>NUCLEOTIDE SEQUENCE [LARGE SCALE GENOMIC DNA]</scope>
    <source>
        <strain evidence="2 3">N8-3</strain>
    </source>
</reference>
<feature type="compositionally biased region" description="Low complexity" evidence="1">
    <location>
        <begin position="150"/>
        <end position="166"/>
    </location>
</feature>
<feature type="compositionally biased region" description="Low complexity" evidence="1">
    <location>
        <begin position="48"/>
        <end position="66"/>
    </location>
</feature>
<gene>
    <name evidence="2" type="ORF">ACEZDE_29175</name>
</gene>
<dbReference type="Proteomes" id="UP001592531">
    <property type="component" value="Unassembled WGS sequence"/>
</dbReference>
<feature type="region of interest" description="Disordered" evidence="1">
    <location>
        <begin position="1"/>
        <end position="25"/>
    </location>
</feature>
<evidence type="ECO:0000313" key="2">
    <source>
        <dbReference type="EMBL" id="MFC1420684.1"/>
    </source>
</evidence>
<evidence type="ECO:0000313" key="3">
    <source>
        <dbReference type="Proteomes" id="UP001592531"/>
    </source>
</evidence>
<name>A0ABV6W3V9_9ACTN</name>
<dbReference type="Gene3D" id="1.25.40.10">
    <property type="entry name" value="Tetratricopeptide repeat domain"/>
    <property type="match status" value="1"/>
</dbReference>
<dbReference type="Gene3D" id="3.40.50.300">
    <property type="entry name" value="P-loop containing nucleotide triphosphate hydrolases"/>
    <property type="match status" value="1"/>
</dbReference>
<feature type="compositionally biased region" description="Pro residues" evidence="1">
    <location>
        <begin position="375"/>
        <end position="388"/>
    </location>
</feature>
<dbReference type="EMBL" id="JBHFAB010000029">
    <property type="protein sequence ID" value="MFC1420684.1"/>
    <property type="molecule type" value="Genomic_DNA"/>
</dbReference>
<dbReference type="InterPro" id="IPR027417">
    <property type="entry name" value="P-loop_NTPase"/>
</dbReference>
<feature type="compositionally biased region" description="Low complexity" evidence="1">
    <location>
        <begin position="389"/>
        <end position="439"/>
    </location>
</feature>
<feature type="compositionally biased region" description="Low complexity" evidence="1">
    <location>
        <begin position="346"/>
        <end position="374"/>
    </location>
</feature>
<dbReference type="RefSeq" id="WP_380542402.1">
    <property type="nucleotide sequence ID" value="NZ_JBHFAB010000029.1"/>
</dbReference>
<proteinExistence type="predicted"/>
<evidence type="ECO:0000256" key="1">
    <source>
        <dbReference type="SAM" id="MobiDB-lite"/>
    </source>
</evidence>